<dbReference type="Proteomes" id="UP000647424">
    <property type="component" value="Unassembled WGS sequence"/>
</dbReference>
<name>A0A927FGA1_9BURK</name>
<dbReference type="Pfam" id="PF19879">
    <property type="entry name" value="DUF6352"/>
    <property type="match status" value="2"/>
</dbReference>
<organism evidence="1 2">
    <name type="scientific">Limnohabitans radicicola</name>
    <dbReference type="NCBI Taxonomy" id="2771427"/>
    <lineage>
        <taxon>Bacteria</taxon>
        <taxon>Pseudomonadati</taxon>
        <taxon>Pseudomonadota</taxon>
        <taxon>Betaproteobacteria</taxon>
        <taxon>Burkholderiales</taxon>
        <taxon>Comamonadaceae</taxon>
        <taxon>Limnohabitans</taxon>
    </lineage>
</organism>
<accession>A0A927FGA1</accession>
<dbReference type="EMBL" id="JACYFT010000001">
    <property type="protein sequence ID" value="MBD8050027.1"/>
    <property type="molecule type" value="Genomic_DNA"/>
</dbReference>
<comment type="caution">
    <text evidence="1">The sequence shown here is derived from an EMBL/GenBank/DDBJ whole genome shotgun (WGS) entry which is preliminary data.</text>
</comment>
<evidence type="ECO:0000313" key="2">
    <source>
        <dbReference type="Proteomes" id="UP000647424"/>
    </source>
</evidence>
<gene>
    <name evidence="1" type="ORF">IC609_05690</name>
</gene>
<sequence length="356" mass="40399">MQTFWTACGHQHLTRNERGWLVPSPDYWRLWLQRPEMALVPESCKEEMRLHQALLDAPLMQVSPAQLHAFKDDDARENYELFLRFRDDVESAGSLESAYMAWQRNGNIQMPPLFIDVVVQAIVCNVLADEPDAWIWRAAELLFRRQRITIEGGRVLAGDSDTLDALKATGGLGEMGRLLLEGGAPLKAVDVKVLHKDNEDRYLAQREGLGRYAFLLDMTHEVRNELPHGLILKMVNARSGLKALSVVLARWVQHFLGVSVSIEPVQKVDDPAWRWHVGLDVTATALLNDLYQGQALDEKRQQQLISLFTLRFDNPQDMRADVQGKPVYLGLAMNDQRLLKLKPQNILLNLPLASAV</sequence>
<proteinExistence type="predicted"/>
<reference evidence="1" key="1">
    <citation type="submission" date="2020-09" db="EMBL/GenBank/DDBJ databases">
        <title>Genome seq and assembly of Limnohabitants sp.</title>
        <authorList>
            <person name="Chhetri G."/>
        </authorList>
    </citation>
    <scope>NUCLEOTIDE SEQUENCE</scope>
    <source>
        <strain evidence="1">JUR4</strain>
    </source>
</reference>
<protein>
    <submittedName>
        <fullName evidence="1">Uncharacterized protein</fullName>
    </submittedName>
</protein>
<evidence type="ECO:0000313" key="1">
    <source>
        <dbReference type="EMBL" id="MBD8050027.1"/>
    </source>
</evidence>
<dbReference type="InterPro" id="IPR045932">
    <property type="entry name" value="DUF6352"/>
</dbReference>
<keyword evidence="2" id="KW-1185">Reference proteome</keyword>
<dbReference type="AlphaFoldDB" id="A0A927FGA1"/>
<dbReference type="RefSeq" id="WP_191818449.1">
    <property type="nucleotide sequence ID" value="NZ_JACYFT010000001.1"/>
</dbReference>